<evidence type="ECO:0000313" key="3">
    <source>
        <dbReference type="Proteomes" id="UP000053577"/>
    </source>
</evidence>
<evidence type="ECO:0000313" key="2">
    <source>
        <dbReference type="EMBL" id="KSV16063.1"/>
    </source>
</evidence>
<accession>A0A0V8LX06</accession>
<keyword evidence="2" id="KW-0808">Transferase</keyword>
<dbReference type="SUPFAM" id="SSF55729">
    <property type="entry name" value="Acyl-CoA N-acyltransferases (Nat)"/>
    <property type="match status" value="1"/>
</dbReference>
<sequence length="325" mass="36911">MVYVFKELSLEELSSDFASGQNELNFVYPFLHPGWQSVWQKCFSPPGRQVCGLVTLGSETVGLIALRIDSGVARFIADGNVFDYLDFAVKPGHQAGYFELLLKLLKQNQVEVLELEGLTARSQAYDGLLPLAKEKGILVVCEQADVSPLLELPANFEKYLAGLEKHQRHELKRKLRRLEETLTPRLEVVTSPGDIDILLDQMELSHPEKAIFLNPEMRCYFKQLADWLGSQGYLRLIFLKTGETVLASLFCFDYNNIRYLYNSGYNPEYSHLSVGVLSKMLAIKDSIEKGYDAFDFLRGEEKYKFHLGGKSQPVYSCRITLDSQV</sequence>
<comment type="caution">
    <text evidence="2">The sequence shown here is derived from an EMBL/GenBank/DDBJ whole genome shotgun (WGS) entry which is preliminary data.</text>
</comment>
<proteinExistence type="predicted"/>
<dbReference type="OrthoDB" id="9808976at2"/>
<evidence type="ECO:0000259" key="1">
    <source>
        <dbReference type="Pfam" id="PF13480"/>
    </source>
</evidence>
<organism evidence="2 3">
    <name type="scientific">Dehalococcoides mccartyi</name>
    <dbReference type="NCBI Taxonomy" id="61435"/>
    <lineage>
        <taxon>Bacteria</taxon>
        <taxon>Bacillati</taxon>
        <taxon>Chloroflexota</taxon>
        <taxon>Dehalococcoidia</taxon>
        <taxon>Dehalococcoidales</taxon>
        <taxon>Dehalococcoidaceae</taxon>
        <taxon>Dehalococcoides</taxon>
    </lineage>
</organism>
<dbReference type="EMBL" id="JGYD01000029">
    <property type="protein sequence ID" value="KSV16063.1"/>
    <property type="molecule type" value="Genomic_DNA"/>
</dbReference>
<dbReference type="Gene3D" id="3.40.630.30">
    <property type="match status" value="1"/>
</dbReference>
<name>A0A0V8LX06_9CHLR</name>
<protein>
    <submittedName>
        <fullName evidence="2">Acetyltransferase</fullName>
    </submittedName>
</protein>
<dbReference type="GO" id="GO:0016740">
    <property type="term" value="F:transferase activity"/>
    <property type="evidence" value="ECO:0007669"/>
    <property type="project" value="UniProtKB-KW"/>
</dbReference>
<dbReference type="RefSeq" id="WP_058292961.1">
    <property type="nucleotide sequence ID" value="NZ_JGYD01000029.1"/>
</dbReference>
<dbReference type="InterPro" id="IPR016181">
    <property type="entry name" value="Acyl_CoA_acyltransferase"/>
</dbReference>
<dbReference type="Pfam" id="PF13480">
    <property type="entry name" value="Acetyltransf_6"/>
    <property type="match status" value="1"/>
</dbReference>
<dbReference type="PATRIC" id="fig|61435.5.peg.1618"/>
<reference evidence="2 3" key="1">
    <citation type="journal article" date="2015" name="Sci. Rep.">
        <title>A comparative genomics and reductive dehalogenase gene transcription study of two chloroethene-respiring bacteria, Dehalococcoides mccartyi strains MB and 11a.</title>
        <authorList>
            <person name="Low A."/>
            <person name="Shen Z."/>
            <person name="Cheng D."/>
            <person name="Rogers M.J."/>
            <person name="Lee P.K."/>
            <person name="He J."/>
        </authorList>
    </citation>
    <scope>NUCLEOTIDE SEQUENCE [LARGE SCALE GENOMIC DNA]</scope>
    <source>
        <strain evidence="2 3">MB</strain>
    </source>
</reference>
<dbReference type="InterPro" id="IPR038740">
    <property type="entry name" value="BioF2-like_GNAT_dom"/>
</dbReference>
<gene>
    <name evidence="2" type="ORF">DA01_08215</name>
</gene>
<dbReference type="AlphaFoldDB" id="A0A0V8LX06"/>
<feature type="domain" description="BioF2-like acetyltransferase" evidence="1">
    <location>
        <begin position="166"/>
        <end position="304"/>
    </location>
</feature>
<dbReference type="Proteomes" id="UP000053577">
    <property type="component" value="Unassembled WGS sequence"/>
</dbReference>